<reference evidence="2" key="1">
    <citation type="journal article" date="2014" name="Nat. Genet.">
        <title>Genome and transcriptome of the porcine whipworm Trichuris suis.</title>
        <authorList>
            <person name="Jex A.R."/>
            <person name="Nejsum P."/>
            <person name="Schwarz E.M."/>
            <person name="Hu L."/>
            <person name="Young N.D."/>
            <person name="Hall R.S."/>
            <person name="Korhonen P.K."/>
            <person name="Liao S."/>
            <person name="Thamsborg S."/>
            <person name="Xia J."/>
            <person name="Xu P."/>
            <person name="Wang S."/>
            <person name="Scheerlinck J.P."/>
            <person name="Hofmann A."/>
            <person name="Sternberg P.W."/>
            <person name="Wang J."/>
            <person name="Gasser R.B."/>
        </authorList>
    </citation>
    <scope>NUCLEOTIDE SEQUENCE [LARGE SCALE GENOMIC DNA]</scope>
    <source>
        <strain evidence="2">DCEP-RM93F</strain>
    </source>
</reference>
<feature type="compositionally biased region" description="Polar residues" evidence="1">
    <location>
        <begin position="195"/>
        <end position="204"/>
    </location>
</feature>
<feature type="region of interest" description="Disordered" evidence="1">
    <location>
        <begin position="195"/>
        <end position="218"/>
    </location>
</feature>
<sequence>MLLYNNSRSPVSAEPFGFKELFSEICNPAKESVACTQKCLDEMKTAEKYNGGATFSNAILDVCKSKQPDFTCLDNSTASVKSACGEHERKAIASLDSKHLWTTDDKKTLSRNLTDFCQNSKALVNCVQQVLARECNKESASFVENLMTHSIASIRNLGKDTTSPACRQFDAVTLAMTSATKSTEKYSTTIARENSTTAVATESSEQPKEETPPTGAAPKPAAIVWMTICLAIVSIRSFST</sequence>
<evidence type="ECO:0000256" key="1">
    <source>
        <dbReference type="SAM" id="MobiDB-lite"/>
    </source>
</evidence>
<accession>A0A085NTF8</accession>
<evidence type="ECO:0000313" key="2">
    <source>
        <dbReference type="EMBL" id="KFD72754.1"/>
    </source>
</evidence>
<dbReference type="AlphaFoldDB" id="A0A085NTF8"/>
<name>A0A085NTF8_9BILA</name>
<dbReference type="EMBL" id="KL367476">
    <property type="protein sequence ID" value="KFD72754.1"/>
    <property type="molecule type" value="Genomic_DNA"/>
</dbReference>
<protein>
    <submittedName>
        <fullName evidence="2">Uncharacterized protein</fullName>
    </submittedName>
</protein>
<organism evidence="2">
    <name type="scientific">Trichuris suis</name>
    <name type="common">pig whipworm</name>
    <dbReference type="NCBI Taxonomy" id="68888"/>
    <lineage>
        <taxon>Eukaryota</taxon>
        <taxon>Metazoa</taxon>
        <taxon>Ecdysozoa</taxon>
        <taxon>Nematoda</taxon>
        <taxon>Enoplea</taxon>
        <taxon>Dorylaimia</taxon>
        <taxon>Trichinellida</taxon>
        <taxon>Trichuridae</taxon>
        <taxon>Trichuris</taxon>
    </lineage>
</organism>
<gene>
    <name evidence="2" type="ORF">M514_01876</name>
</gene>
<proteinExistence type="predicted"/>
<dbReference type="Proteomes" id="UP000030758">
    <property type="component" value="Unassembled WGS sequence"/>
</dbReference>